<feature type="domain" description="Heme haloperoxidase family profile" evidence="9">
    <location>
        <begin position="77"/>
        <end position="325"/>
    </location>
</feature>
<evidence type="ECO:0000256" key="5">
    <source>
        <dbReference type="ARBA" id="ARBA00023002"/>
    </source>
</evidence>
<dbReference type="InterPro" id="IPR000028">
    <property type="entry name" value="Chloroperoxidase"/>
</dbReference>
<dbReference type="Pfam" id="PF01328">
    <property type="entry name" value="Peroxidase_2"/>
    <property type="match status" value="1"/>
</dbReference>
<organism evidence="10 11">
    <name type="scientific">Saxophila tyrrhenica</name>
    <dbReference type="NCBI Taxonomy" id="1690608"/>
    <lineage>
        <taxon>Eukaryota</taxon>
        <taxon>Fungi</taxon>
        <taxon>Dikarya</taxon>
        <taxon>Ascomycota</taxon>
        <taxon>Pezizomycotina</taxon>
        <taxon>Dothideomycetes</taxon>
        <taxon>Dothideomycetidae</taxon>
        <taxon>Mycosphaerellales</taxon>
        <taxon>Extremaceae</taxon>
        <taxon>Saxophila</taxon>
    </lineage>
</organism>
<dbReference type="GeneID" id="89931811"/>
<dbReference type="GO" id="GO:0004601">
    <property type="term" value="F:peroxidase activity"/>
    <property type="evidence" value="ECO:0007669"/>
    <property type="project" value="UniProtKB-KW"/>
</dbReference>
<feature type="chain" id="PRO_5043810220" description="Heme haloperoxidase family profile domain-containing protein" evidence="8">
    <location>
        <begin position="19"/>
        <end position="448"/>
    </location>
</feature>
<dbReference type="PANTHER" id="PTHR33577:SF16">
    <property type="entry name" value="HEME HALOPEROXIDASE FAMILY PROFILE DOMAIN-CONTAINING PROTEIN"/>
    <property type="match status" value="1"/>
</dbReference>
<evidence type="ECO:0000256" key="8">
    <source>
        <dbReference type="SAM" id="SignalP"/>
    </source>
</evidence>
<keyword evidence="11" id="KW-1185">Reference proteome</keyword>
<dbReference type="InterPro" id="IPR036851">
    <property type="entry name" value="Chloroperoxidase-like_sf"/>
</dbReference>
<keyword evidence="2" id="KW-0575">Peroxidase</keyword>
<proteinExistence type="inferred from homology"/>
<dbReference type="SUPFAM" id="SSF47571">
    <property type="entry name" value="Cloroperoxidase"/>
    <property type="match status" value="1"/>
</dbReference>
<keyword evidence="5" id="KW-0560">Oxidoreductase</keyword>
<comment type="similarity">
    <text evidence="7">Belongs to the chloroperoxidase family.</text>
</comment>
<keyword evidence="4" id="KW-0479">Metal-binding</keyword>
<evidence type="ECO:0000256" key="7">
    <source>
        <dbReference type="ARBA" id="ARBA00025795"/>
    </source>
</evidence>
<protein>
    <recommendedName>
        <fullName evidence="9">Heme haloperoxidase family profile domain-containing protein</fullName>
    </recommendedName>
</protein>
<dbReference type="Proteomes" id="UP001337655">
    <property type="component" value="Unassembled WGS sequence"/>
</dbReference>
<comment type="caution">
    <text evidence="10">The sequence shown here is derived from an EMBL/GenBank/DDBJ whole genome shotgun (WGS) entry which is preliminary data.</text>
</comment>
<dbReference type="GO" id="GO:0046872">
    <property type="term" value="F:metal ion binding"/>
    <property type="evidence" value="ECO:0007669"/>
    <property type="project" value="UniProtKB-KW"/>
</dbReference>
<sequence length="448" mass="48500">MRVRSFFVPAFLIAASIAFPAHHIQEISAGQDGLLGGLLGGLLNAGSDVVEGIAQKLQSTLNALGPLDTSKPINVHGVHAFHPPTETDQRGPCPGLNALANHGYISRDGIVSLLEVVPAINRVYGMSLDLALALGVMGVVWTGNSISLDPSFSIGGNDTAVSNALGNLQGVLGTPQGIDYSHNFIEADSSPTRNDLYLTGNAWTMNMSRFQELYDSVPARQNFNFDVMAKWASKRFHDSVETNPYFYYGPFTGMVARNAGYLFITRLFASYDQGSSEGVLTHDTLKSFFGVRGDGSNMRYKEGWERIPSNWYRNPVDYGLTQLNLDTVQLVSKYPELGNIGGNTGSTDSFTGVDMDDVLGGVLNADQLLEDNSLMCFALEVVKLASPNYLNNLYSTLAEPLELIKNSLATPLLSLSCPEWRDLTMGGKPLLAALENEFPGAQQSLRAL</sequence>
<evidence type="ECO:0000256" key="2">
    <source>
        <dbReference type="ARBA" id="ARBA00022559"/>
    </source>
</evidence>
<reference evidence="10 11" key="1">
    <citation type="submission" date="2023-08" db="EMBL/GenBank/DDBJ databases">
        <title>Black Yeasts Isolated from many extreme environments.</title>
        <authorList>
            <person name="Coleine C."/>
            <person name="Stajich J.E."/>
            <person name="Selbmann L."/>
        </authorList>
    </citation>
    <scope>NUCLEOTIDE SEQUENCE [LARGE SCALE GENOMIC DNA]</scope>
    <source>
        <strain evidence="10 11">CCFEE 5935</strain>
    </source>
</reference>
<accession>A0AAV9NVH8</accession>
<keyword evidence="3" id="KW-0349">Heme</keyword>
<name>A0AAV9NVH8_9PEZI</name>
<dbReference type="PROSITE" id="PS51405">
    <property type="entry name" value="HEME_HALOPEROXIDASE"/>
    <property type="match status" value="1"/>
</dbReference>
<dbReference type="AlphaFoldDB" id="A0AAV9NVH8"/>
<keyword evidence="8" id="KW-0732">Signal</keyword>
<comment type="cofactor">
    <cofactor evidence="1">
        <name>heme b</name>
        <dbReference type="ChEBI" id="CHEBI:60344"/>
    </cofactor>
</comment>
<keyword evidence="6" id="KW-0408">Iron</keyword>
<dbReference type="RefSeq" id="XP_064654212.1">
    <property type="nucleotide sequence ID" value="XM_064807703.1"/>
</dbReference>
<evidence type="ECO:0000313" key="10">
    <source>
        <dbReference type="EMBL" id="KAK5163810.1"/>
    </source>
</evidence>
<gene>
    <name evidence="10" type="ORF">LTR77_010484</name>
</gene>
<evidence type="ECO:0000259" key="9">
    <source>
        <dbReference type="PROSITE" id="PS51405"/>
    </source>
</evidence>
<evidence type="ECO:0000313" key="11">
    <source>
        <dbReference type="Proteomes" id="UP001337655"/>
    </source>
</evidence>
<evidence type="ECO:0000256" key="4">
    <source>
        <dbReference type="ARBA" id="ARBA00022723"/>
    </source>
</evidence>
<evidence type="ECO:0000256" key="3">
    <source>
        <dbReference type="ARBA" id="ARBA00022617"/>
    </source>
</evidence>
<evidence type="ECO:0000256" key="1">
    <source>
        <dbReference type="ARBA" id="ARBA00001970"/>
    </source>
</evidence>
<dbReference type="Gene3D" id="1.10.489.10">
    <property type="entry name" value="Chloroperoxidase-like"/>
    <property type="match status" value="1"/>
</dbReference>
<feature type="signal peptide" evidence="8">
    <location>
        <begin position="1"/>
        <end position="18"/>
    </location>
</feature>
<dbReference type="EMBL" id="JAVRRT010000023">
    <property type="protein sequence ID" value="KAK5163810.1"/>
    <property type="molecule type" value="Genomic_DNA"/>
</dbReference>
<evidence type="ECO:0000256" key="6">
    <source>
        <dbReference type="ARBA" id="ARBA00023004"/>
    </source>
</evidence>
<dbReference type="PANTHER" id="PTHR33577">
    <property type="entry name" value="STERIGMATOCYSTIN BIOSYNTHESIS PEROXIDASE STCC-RELATED"/>
    <property type="match status" value="1"/>
</dbReference>